<evidence type="ECO:0000259" key="3">
    <source>
        <dbReference type="Pfam" id="PF20772"/>
    </source>
</evidence>
<organism evidence="4 5">
    <name type="scientific">Bombus vosnesenskii</name>
    <dbReference type="NCBI Taxonomy" id="207650"/>
    <lineage>
        <taxon>Eukaryota</taxon>
        <taxon>Metazoa</taxon>
        <taxon>Ecdysozoa</taxon>
        <taxon>Arthropoda</taxon>
        <taxon>Hexapoda</taxon>
        <taxon>Insecta</taxon>
        <taxon>Pterygota</taxon>
        <taxon>Neoptera</taxon>
        <taxon>Endopterygota</taxon>
        <taxon>Hymenoptera</taxon>
        <taxon>Apocrita</taxon>
        <taxon>Aculeata</taxon>
        <taxon>Apoidea</taxon>
        <taxon>Anthophila</taxon>
        <taxon>Apidae</taxon>
        <taxon>Bombus</taxon>
        <taxon>Pyrobombus</taxon>
    </lineage>
</organism>
<dbReference type="Gene3D" id="3.30.70.980">
    <property type="match status" value="2"/>
</dbReference>
<feature type="domain" description="TACO1/YebC-like N-terminal" evidence="3">
    <location>
        <begin position="27"/>
        <end position="97"/>
    </location>
</feature>
<evidence type="ECO:0000259" key="2">
    <source>
        <dbReference type="Pfam" id="PF01709"/>
    </source>
</evidence>
<dbReference type="PANTHER" id="PTHR12532">
    <property type="entry name" value="TRANSLATIONAL ACTIVATOR OF CYTOCHROME C OXIDASE 1"/>
    <property type="match status" value="1"/>
</dbReference>
<dbReference type="Pfam" id="PF01709">
    <property type="entry name" value="Transcrip_reg"/>
    <property type="match status" value="1"/>
</dbReference>
<dbReference type="RefSeq" id="XP_033349952.1">
    <property type="nucleotide sequence ID" value="XM_033494061.1"/>
</dbReference>
<evidence type="ECO:0000313" key="4">
    <source>
        <dbReference type="Proteomes" id="UP000504631"/>
    </source>
</evidence>
<sequence>MKFRNVLLYNRYTSILIQETKRYAGHSKWQNIKATKQEHDTARAQIFNTLSHKMKVVAVESGNSDPNTNPKLANLVEQAKKANMPMSTLKGILEKIKNVRTGESHVLPMRIMKGPTLAIHILTDKLTYVKINIAHISKKFNAKVIEPSAFSHLFDSVTFVIVSKDCNLDSAMEDAIIANAIDVEEIKDESGTYFKFKSEFLHPEKVITQLKILGYTILSTENKCIPIGTVQVTEEELLNINKFKQKLTSEIREIVKIEDNIASL</sequence>
<dbReference type="GeneID" id="117233594"/>
<keyword evidence="4" id="KW-1185">Reference proteome</keyword>
<comment type="similarity">
    <text evidence="1">Belongs to the TACO1 family.</text>
</comment>
<dbReference type="GO" id="GO:0005739">
    <property type="term" value="C:mitochondrion"/>
    <property type="evidence" value="ECO:0007669"/>
    <property type="project" value="TreeGrafter"/>
</dbReference>
<name>A0A6J3KA24_9HYME</name>
<dbReference type="Proteomes" id="UP000504631">
    <property type="component" value="Unplaced"/>
</dbReference>
<dbReference type="InterPro" id="IPR026564">
    <property type="entry name" value="Transcrip_reg_TACO1-like_dom3"/>
</dbReference>
<protein>
    <submittedName>
        <fullName evidence="5">Probable transcriptional regulatory protein Teth514_1449</fullName>
    </submittedName>
</protein>
<dbReference type="InterPro" id="IPR029072">
    <property type="entry name" value="YebC-like"/>
</dbReference>
<dbReference type="AlphaFoldDB" id="A0A6J3KA24"/>
<reference evidence="5" key="1">
    <citation type="submission" date="2025-08" db="UniProtKB">
        <authorList>
            <consortium name="RefSeq"/>
        </authorList>
    </citation>
    <scope>IDENTIFICATION</scope>
    <source>
        <tissue evidence="5">Muscle</tissue>
    </source>
</reference>
<dbReference type="InterPro" id="IPR017856">
    <property type="entry name" value="Integrase-like_N"/>
</dbReference>
<dbReference type="Pfam" id="PF20772">
    <property type="entry name" value="TACO1_YebC_N"/>
    <property type="match status" value="1"/>
</dbReference>
<feature type="domain" description="TACO1/YebC-like second and third" evidence="2">
    <location>
        <begin position="113"/>
        <end position="260"/>
    </location>
</feature>
<proteinExistence type="inferred from homology"/>
<dbReference type="SUPFAM" id="SSF75625">
    <property type="entry name" value="YebC-like"/>
    <property type="match status" value="1"/>
</dbReference>
<dbReference type="InterPro" id="IPR048300">
    <property type="entry name" value="TACO1_YebC-like_2nd/3rd_dom"/>
</dbReference>
<accession>A0A6J3KA24</accession>
<dbReference type="InterPro" id="IPR049083">
    <property type="entry name" value="TACO1_YebC_N"/>
</dbReference>
<dbReference type="PANTHER" id="PTHR12532:SF0">
    <property type="entry name" value="TRANSLATIONAL ACTIVATOR OF CYTOCHROME C OXIDASE 1"/>
    <property type="match status" value="1"/>
</dbReference>
<gene>
    <name evidence="5" type="primary">LOC117233594</name>
</gene>
<dbReference type="KEGG" id="bvk:117233594"/>
<dbReference type="Gene3D" id="1.10.10.200">
    <property type="match status" value="1"/>
</dbReference>
<evidence type="ECO:0000256" key="1">
    <source>
        <dbReference type="ARBA" id="ARBA00008724"/>
    </source>
</evidence>
<dbReference type="InterPro" id="IPR002876">
    <property type="entry name" value="Transcrip_reg_TACO1-like"/>
</dbReference>
<evidence type="ECO:0000313" key="5">
    <source>
        <dbReference type="RefSeq" id="XP_033349952.1"/>
    </source>
</evidence>